<dbReference type="OrthoDB" id="2505776at2759"/>
<proteinExistence type="predicted"/>
<comment type="caution">
    <text evidence="2">The sequence shown here is derived from an EMBL/GenBank/DDBJ whole genome shotgun (WGS) entry which is preliminary data.</text>
</comment>
<accession>A0A9Q3GR50</accession>
<reference evidence="2" key="1">
    <citation type="submission" date="2021-03" db="EMBL/GenBank/DDBJ databases">
        <title>Draft genome sequence of rust myrtle Austropuccinia psidii MF-1, a brazilian biotype.</title>
        <authorList>
            <person name="Quecine M.C."/>
            <person name="Pachon D.M.R."/>
            <person name="Bonatelli M.L."/>
            <person name="Correr F.H."/>
            <person name="Franceschini L.M."/>
            <person name="Leite T.F."/>
            <person name="Margarido G.R.A."/>
            <person name="Almeida C.A."/>
            <person name="Ferrarezi J.A."/>
            <person name="Labate C.A."/>
        </authorList>
    </citation>
    <scope>NUCLEOTIDE SEQUENCE</scope>
    <source>
        <strain evidence="2">MF-1</strain>
    </source>
</reference>
<evidence type="ECO:0000256" key="1">
    <source>
        <dbReference type="SAM" id="MobiDB-lite"/>
    </source>
</evidence>
<evidence type="ECO:0000313" key="3">
    <source>
        <dbReference type="Proteomes" id="UP000765509"/>
    </source>
</evidence>
<dbReference type="InterPro" id="IPR004242">
    <property type="entry name" value="Transposase_21"/>
</dbReference>
<dbReference type="Proteomes" id="UP000765509">
    <property type="component" value="Unassembled WGS sequence"/>
</dbReference>
<organism evidence="2 3">
    <name type="scientific">Austropuccinia psidii MF-1</name>
    <dbReference type="NCBI Taxonomy" id="1389203"/>
    <lineage>
        <taxon>Eukaryota</taxon>
        <taxon>Fungi</taxon>
        <taxon>Dikarya</taxon>
        <taxon>Basidiomycota</taxon>
        <taxon>Pucciniomycotina</taxon>
        <taxon>Pucciniomycetes</taxon>
        <taxon>Pucciniales</taxon>
        <taxon>Sphaerophragmiaceae</taxon>
        <taxon>Austropuccinia</taxon>
    </lineage>
</organism>
<sequence length="816" mass="93330">MRLKIELLIAKGLHQRKGFHLKSTRNQVDRIIPQSKVKKILMFKKAILLVYSWPFSYRGSISFVINIPIVPRDPRTLIKRANVDIELTKNICCQRCFCLYEFGRDTPLRCGYKEFSNLKGCDEELFVQKAIYKGHKDVGQIKQYLTPMPMTPCSIGTPCCVFVSQRISTWLKWLLSKSDTENVIDTWAESIHQDQEYGFLSDIQHGENFKQIKWENKSNSLKLALSLFIDWFNPRGNKLSGKIESTGIFAISCLNLPPNLRNKLSHMCICGITPGPYSPNTQTLNHLLKPLVDELVKLDSGILIPTYQYPAGRIIQIKLLLVHGDILATKKAVGFASHSATKFCSFCHAQAPELAHLKLGQRRCKDETLSAAWASKAAISKNAQEKILKRTGVRWSELNRLAYWDPSRHVVLGMMHNWLEGILQGHFRYRWRFWAISPFEASQKRKQPQISTSQNKRTKQDDSYSVMDWDQENESNISDDSNDDIILDGGPNGGFFSQSDMEQFRILMKQAVLPPGISHLPGNLGESKHGKLSAAKWHALLVYIVPLVIFELYIEQVGHLDVSSNSYKFLMNTSHLIHCTNIVCARKIKENEFRRFQINYQRYTNSVGEVFNNPKIQPNHHFALHIPEQMKAWGPLAGVAEFSGERLIGFLQKINTNNRIEHIHQTMMVRGCRLQRLLSKKDFIQLSKDGEKKVWQRKRTTNMIRLGLGRYSLLFDLCSKRDAQVVHQDIFPVPKNGHYLSELVEVVQTVDCKGVIVGGMKPRNCVVAKIGEKKLYGLIKQCYKYKDGAGETHAAILMTPIKNMYPKLRGVPTSKF</sequence>
<dbReference type="AlphaFoldDB" id="A0A9Q3GR50"/>
<feature type="region of interest" description="Disordered" evidence="1">
    <location>
        <begin position="444"/>
        <end position="465"/>
    </location>
</feature>
<evidence type="ECO:0000313" key="2">
    <source>
        <dbReference type="EMBL" id="MBW0475915.1"/>
    </source>
</evidence>
<dbReference type="PANTHER" id="PTHR46579">
    <property type="entry name" value="F5/8 TYPE C DOMAIN-CONTAINING PROTEIN-RELATED"/>
    <property type="match status" value="1"/>
</dbReference>
<protein>
    <submittedName>
        <fullName evidence="2">Uncharacterized protein</fullName>
    </submittedName>
</protein>
<dbReference type="PANTHER" id="PTHR46579:SF1">
    <property type="entry name" value="F5_8 TYPE C DOMAIN-CONTAINING PROTEIN"/>
    <property type="match status" value="1"/>
</dbReference>
<keyword evidence="3" id="KW-1185">Reference proteome</keyword>
<name>A0A9Q3GR50_9BASI</name>
<gene>
    <name evidence="2" type="ORF">O181_015630</name>
</gene>
<dbReference type="EMBL" id="AVOT02004276">
    <property type="protein sequence ID" value="MBW0475915.1"/>
    <property type="molecule type" value="Genomic_DNA"/>
</dbReference>
<dbReference type="Pfam" id="PF02992">
    <property type="entry name" value="Transposase_21"/>
    <property type="match status" value="1"/>
</dbReference>